<keyword evidence="4" id="KW-1185">Reference proteome</keyword>
<dbReference type="InterPro" id="IPR025157">
    <property type="entry name" value="Hemagglutinin_rpt"/>
</dbReference>
<dbReference type="InterPro" id="IPR011050">
    <property type="entry name" value="Pectin_lyase_fold/virulence"/>
</dbReference>
<evidence type="ECO:0000259" key="2">
    <source>
        <dbReference type="SMART" id="SM00912"/>
    </source>
</evidence>
<accession>A0ABX0L602</accession>
<dbReference type="Pfam" id="PF13018">
    <property type="entry name" value="ESPR"/>
    <property type="match status" value="1"/>
</dbReference>
<dbReference type="Proteomes" id="UP001515641">
    <property type="component" value="Unassembled WGS sequence"/>
</dbReference>
<feature type="compositionally biased region" description="Polar residues" evidence="1">
    <location>
        <begin position="3210"/>
        <end position="3239"/>
    </location>
</feature>
<dbReference type="Pfam" id="PF05860">
    <property type="entry name" value="TPS"/>
    <property type="match status" value="1"/>
</dbReference>
<dbReference type="NCBIfam" id="TIGR01731">
    <property type="entry name" value="fil_hemag_20aa"/>
    <property type="match status" value="37"/>
</dbReference>
<dbReference type="Pfam" id="PF13332">
    <property type="entry name" value="Fil_haemagg_2"/>
    <property type="match status" value="7"/>
</dbReference>
<dbReference type="NCBIfam" id="TIGR01901">
    <property type="entry name" value="adhes_NPXG"/>
    <property type="match status" value="1"/>
</dbReference>
<dbReference type="SUPFAM" id="SSF51126">
    <property type="entry name" value="Pectin lyase-like"/>
    <property type="match status" value="1"/>
</dbReference>
<protein>
    <submittedName>
        <fullName evidence="3">Filamentous hemagglutinin N-terminal domain-containing protein</fullName>
    </submittedName>
</protein>
<dbReference type="InterPro" id="IPR008619">
    <property type="entry name" value="Filamentous_hemagglutn_rpt"/>
</dbReference>
<feature type="domain" description="Filamentous haemagglutinin FhaB/tRNA nuclease CdiA-like TPS" evidence="2">
    <location>
        <begin position="88"/>
        <end position="208"/>
    </location>
</feature>
<dbReference type="Pfam" id="PF05594">
    <property type="entry name" value="Fil_haemagg"/>
    <property type="match status" value="20"/>
</dbReference>
<reference evidence="3 4" key="1">
    <citation type="submission" date="2020-03" db="EMBL/GenBank/DDBJ databases">
        <title>Draft genome sequence of environmentally isolated cultures.</title>
        <authorList>
            <person name="Wilson H.S."/>
            <person name="De Leon M.E."/>
        </authorList>
    </citation>
    <scope>NUCLEOTIDE SEQUENCE [LARGE SCALE GENOMIC DNA]</scope>
    <source>
        <strain evidence="3 4">HSC-31F16</strain>
    </source>
</reference>
<dbReference type="Gene3D" id="2.160.20.10">
    <property type="entry name" value="Single-stranded right-handed beta-helix, Pectin lyase-like"/>
    <property type="match status" value="1"/>
</dbReference>
<comment type="caution">
    <text evidence="3">The sequence shown here is derived from an EMBL/GenBank/DDBJ whole genome shotgun (WGS) entry which is preliminary data.</text>
</comment>
<dbReference type="InterPro" id="IPR012334">
    <property type="entry name" value="Pectin_lyas_fold"/>
</dbReference>
<dbReference type="InterPro" id="IPR024973">
    <property type="entry name" value="ESPR"/>
</dbReference>
<evidence type="ECO:0000313" key="3">
    <source>
        <dbReference type="EMBL" id="NHR06436.1"/>
    </source>
</evidence>
<gene>
    <name evidence="3" type="ORF">HA052_14680</name>
</gene>
<dbReference type="InterPro" id="IPR010069">
    <property type="entry name" value="CdiA_FHA1_rpt"/>
</dbReference>
<proteinExistence type="predicted"/>
<feature type="region of interest" description="Disordered" evidence="1">
    <location>
        <begin position="3855"/>
        <end position="3874"/>
    </location>
</feature>
<dbReference type="InterPro" id="IPR008638">
    <property type="entry name" value="FhaB/CdiA-like_TPS"/>
</dbReference>
<feature type="region of interest" description="Disordered" evidence="1">
    <location>
        <begin position="3208"/>
        <end position="3239"/>
    </location>
</feature>
<organism evidence="3 4">
    <name type="scientific">Chromobacterium fluminis</name>
    <dbReference type="NCBI Taxonomy" id="3044269"/>
    <lineage>
        <taxon>Bacteria</taxon>
        <taxon>Pseudomonadati</taxon>
        <taxon>Pseudomonadota</taxon>
        <taxon>Betaproteobacteria</taxon>
        <taxon>Neisseriales</taxon>
        <taxon>Chromobacteriaceae</taxon>
        <taxon>Chromobacterium</taxon>
    </lineage>
</organism>
<evidence type="ECO:0000313" key="4">
    <source>
        <dbReference type="Proteomes" id="UP001515641"/>
    </source>
</evidence>
<name>A0ABX0L602_9NEIS</name>
<evidence type="ECO:0000256" key="1">
    <source>
        <dbReference type="SAM" id="MobiDB-lite"/>
    </source>
</evidence>
<dbReference type="EMBL" id="JAAOMA010000020">
    <property type="protein sequence ID" value="NHR06436.1"/>
    <property type="molecule type" value="Genomic_DNA"/>
</dbReference>
<sequence length="4317" mass="439517">MNKTLYRIIFNQARGQLMAVQETASGQGKGSGRGQNAAGARFAAVRGFGFKLCALWVGVSLGSVALAADIAADPGAAAGKRPTVIQANNGLPVVQIAAPTAAGVSHNQYQQFNVGPKGAVLNNSAQVVNTQLAGYVGGNPNLAGGSARIILNEVTHANPSQLNGYLEVAGQRAQVVVANPWGISCSGCGFINTQQAMLSTGTPQLNAQGALTGFQVNGGAVNISGAGLNAGNVDKFAIISRALQVNADLHAKQLELVLGRNQVDADTLQARPLAADGSAAPAFALDVAQLGGMYANAIRLVGTEAGVGVKQQGEMAARAGDLQLSSAGDLVLKGKTFSQQDIKLNSGGKLEHSGQTRSQGALQVTAADAAQLEGSLTAGGGLGLDAAAVAGKGSVAAGAQADGKLGEAGALTLRSRASLDFHGELLAGGDVNIQAGSAQLQGAVVGASHGDLRVTVDGELNASQAKLGAKNLARLQTGEDIKLQQGALSAGQLELQARALDNRGGLIAQSGAAASSVRLQGVLDNRGGVISSQGKTLSVDAEAIDNRHGEISHAGADTLRVSADKIDNREQGKLHSDAKAEIKTAELDNAQGRLTALQGLELNASRVLRNDGLLGSDGQFKLTAGQLENGAGLIQAGRDLQLTAASVSNADKGQIMALGKDAASSLEISGQLNNQGKIAGNAGLSIKAADIDNHGGTLQSADELKLEKQARLNNDGGHIVAKDLNLKADTLSNQGGEVFAQQALDAKLQQLNNAKGSLIGSQSLSLSASEVLRNNGLLGSDGQFKLTAGQLENGAGLIQAGKDLQLTAASVNNADKGQILALGKDTASSLEISGQLNNQGKIAGNAQLDIKAADIDNHGGTLQSAAQLNLSKQAGLNNDGGHIVAKDLNLKAGTLSNQGGEVFAQQALNAKLQQLNNAKGSLIGSQSLSLSASDVLRNDGLLGSDGQFTLTAGQLENGAGLIQAGKDLQLTAASVSNADKGQILALGKDAASSLEISGLLNNQGKIAGNAGLDIKAADIDNHGGTLQSAGELKLEKQASLNNDGGHIVAKDLTLKADTFSNQGGEVFAQQALDAKLLKLNNAKGSLIGSQKLNLTASASLHNDGLLGSDGQFKLTTGQLENGAGLIQAGKDLQLTAASVDNADKGQILALGKDAASSLGISGQLNNQGKIAGNAGLDIKAADIDNHGGTLQSAGELKLEKQSSLKNDGGHIVAKDLNLKADTLSNQGGEVFAQQQLDAQLGQLNNAKGSLIGSQGFTLSASEVLRNNGLLGSDGQFTLTAGQLENGGGLIQAGKDLQLNAASVSNADKGQILALGKDAASSLEISGQLNNQGKIAGNAGLDIKAADIDNHGGTLQSAGELKLEKQASLNNDGGHIVAKDLNLKADRLSNKGGEIRHLGQTMAQWQVRQRLDNQQGTLFSNGGLTLAAHSLNNQQGSLSSLGAQSLQLAQGLDNQGGALVSGQGLQLQLGAALSNQGGTVQAESLQMHAAGLGNQGGSIKVLGSGDGKVNISGTLDNSAQGLLAGNGGLEVNAAALDNRQGVLQSAAKLGVQVAQVAQNQGGKIQAGQLQLKAAELNNQQGLLSQAGDGVAKLELSGQLDNSLQGKVLSNGQLQVTAAGLLNAGGTLSSQGDLQLSASGALDNRQGALGSNDALKLDSASVDNAGGLIQAGRTLALDSGSLLNQGGKLLALGSGDSRVTLSGQLNNGGQIAGNGDWRIKAQGLDNAGGSLLSVGSLGIDTVSLGNSGSFLAGKDLSLTLASDFIHAAGSKLQANGKLSISSGGNLINSGQLQAGGDLVLNGVSWTNSGEVNAGGKLSAALSQALSNSGKLSAGSLQLNAASVLNTYSITGGDISIQAASLDNGGNQGLIASAGNMALDIGQTLNNHDGSWLYSQGDMRIGKAGAAVGQVINHVATLQSDGNMFIDAGRVSNESSVLLVTQKSEQYIESRKLLPGYKGVENFNFSSGVNVVEWMTTELESNSCITRGTSCHDVTVYNYLKREVVSDDPVNKVLTVKTIGASSRREPTANPRWGGLFGASTLKEEKIYYFDKRDGVYSAIIGFDPKLHLLPNDLKGIAEKAVAGRDFVAESGEVERVSTVSVVTDHVEGELLPSRVFVGKDFFVNSMAVQNKYSTIAIGGGAFVKGGEIDNVGQNVEKTVKVDSVGRFTNIFSRNPVPECGVIWGRSICQSRPLPSKTTTEKLGSVGASVSSGQKLTLQAPTISNGKASQLDISLTTGDSQSKVTAVNTTAGKALAQADGDMASAGKNLGGKPLDAVASAQTLAGQLTGAQAAADLQKSAVGGQAGAQWDGAKAAVLPQQVLLESAGTKAANPVAGGYSLPNNGLFQTRPAPAQPYLVETDPRFTQYGNFISSDYLLKQLGYDPSRVEKRLGDGFYEQQLVSRAVTELTGKRFIGGNANATQQYQQLMSQGAEYAKKFQLTPGVALSAEQMSRLTADMVWLVKQNVDGHDVLVPVVYLAKAQEQSLRGQGAVLAGRHMELLADGSLINSGTLKADNSLLAQAGDIRIEGGKVLAGGDLGLGARHDLLVSDDKQHSQVGSVIQAGSLQLQAGNDLKLQAVQLQVSGDAQLQAGHDLDITSRENRYSYGANTGRSQYSYQQVDHVGSALQVGGSLGFNAGHDLTLSGGEVKAGGKLLAVAGNELTLQSTLDSKQGQGSWNGWGWGAYSTLDQIRHATQLQAGGDMLLQAGGNLALNGSQAQAGGGLLALAGKQLTLQSEANTKQDIGSSGGSSHNWRTDSLTVAALSGKNDLQLQAGDDALLNGASLLSGGKLGLSAGNDIKLGAVATENRSDNSWGQDVHNNYDLTQHGSALRGETGLTLLAGRDIAAQAASLSSDGEAALAARRDISLGSVANLHSDYSKTVRSSGGFMRKKTTVDISSHQSATQVGSNLSADKVTVSAGRDLGIQASQVASTDTASLQAGNDIRVQAGTNASQSFQYHYEKKSGFFGTGWGGFMIGSKELSDAMNAQGTTQSQSKSLVGSLKGDLTVQAGGKLLVQGSSLSALNGDVAVGANSVLVQDGRDVMVVDRSHVEKQSGFSMKTVNTLKDTFDNLKEIVSTRRGFGLVKGVGAEISAFALSSSSQDMSYSSLEQGYQQHNRTVSSVGSAILAGGDIKLLASGTPAQLPGNGDLSVVGSSLQAGGKVDLFAKGNVDILAGVNDRQDGFSSYSHASRASLYTPQLGDLVRAFEGVPNHSGTSLTPYNQARQDGNGRQNDQQLNPSQVRGEQIRVVSLGGDVNVVGSTLQGVKDVTVAADQGSVNVLAATAHYQFSQDNRGFTLGNVGGGNHSATVGVQHTEDKALGSGSQQSVALSQITSLQGNVALSAADAVRVAGAQLAAGQDLTLSGKSVQIRPGVDQDSRVETHHMDQWGVTAGVSSPVLSALDAVDKMGQVAAGGQNADSRTRALATGTAALAAYNGYKAAQAAADGQLVSASVTIGANRSDSKQETQSLTHTGTRLEAGRDLLIQASGGGKDSNIDIVGSQLQAGRNATLKADNQVALQSAQDSSSLRGENSGSGWGVGIGASFGQGGFSVGVTANANHSFGGESGDTVDQRHATVNAGNTLTLQSGGDAVLKGAEARGREIVANVGGNLDIQSQQDLHQYHSSGKSLGGSVTVGLGFSASGSYSQQKMDNDYASVQNQSGLKAGDGGFQVAVKGNTHLTGGVIASSDKAVADGKNSLSTGTLTVGDVQNHANYSGSSISLGGSGSMKGGEVKFGSMDAVGGQDIHAQQFGNGGGANAFGAIAAHESADSVTRAGVSGGKLSIADSAGQQALTGQTAEQAAAALNRDVSSDRDGANSLQDKFDKQQLQTTFAVVQALTEQISVFTAAKAAEAKAAKEEADKAQKNPAKSDAEKERLQATAANAAKWAPGGAYSQILIAVTAGIGGNVANGLGGMEQNAGIAYLQGLGAQQVKALVDGMEGGAKTPEGETVRAVLHAALACGGASASGQSCGAGAAGAAAAVALNNALDTLQKTSPDTMTAEQKLQRESLVSGLLAGLSAVTGGADTAATTVNAAKTELENNQFGDSTVDQYLYAGKSRGIRALVEKANQKGSSQGLVLAAAFLTAQGTPAAIAAARACMSNPLCLNELAISLGEVAAGDALPTGLGVGGAALIKSVEKYRALEAAGEKAEAAIVLEGAVKKIAGLRAAGDTAKLSQLTAHANQQLLDAVNAIPSKNQASKIATMIAAFDPETGKVAIGYSSGFRKAEDLSPLTVKYVEERLGVTIGEFTNLCSNRVGACAEISAADKLIRQGVRPESIEFTQAVRPLTILKNGGVMEEKAIISTCGNCQRTWPKGERAQ</sequence>
<dbReference type="RefSeq" id="WP_166452441.1">
    <property type="nucleotide sequence ID" value="NZ_JAAOMA010000020.1"/>
</dbReference>
<dbReference type="SMART" id="SM00912">
    <property type="entry name" value="Haemagg_act"/>
    <property type="match status" value="1"/>
</dbReference>